<evidence type="ECO:0000313" key="1">
    <source>
        <dbReference type="EMBL" id="RHW30847.1"/>
    </source>
</evidence>
<dbReference type="Proteomes" id="UP000285456">
    <property type="component" value="Unassembled WGS sequence"/>
</dbReference>
<organism evidence="1 2">
    <name type="scientific">Oceanobacillus profundus</name>
    <dbReference type="NCBI Taxonomy" id="372463"/>
    <lineage>
        <taxon>Bacteria</taxon>
        <taxon>Bacillati</taxon>
        <taxon>Bacillota</taxon>
        <taxon>Bacilli</taxon>
        <taxon>Bacillales</taxon>
        <taxon>Bacillaceae</taxon>
        <taxon>Oceanobacillus</taxon>
    </lineage>
</organism>
<sequence>MDEINRYCTESEVTHLIPFFYLLKITMFPRKYDQIYRSYNIFLFNTQNIDDEHPNQEKQKGNGNS</sequence>
<reference evidence="1 2" key="1">
    <citation type="journal article" date="2007" name="Int. J. Syst. Evol. Microbiol.">
        <title>Oceanobacillus profundus sp. nov., isolated from a deep-sea sediment core.</title>
        <authorList>
            <person name="Kim Y.G."/>
            <person name="Choi D.H."/>
            <person name="Hyun S."/>
            <person name="Cho B.C."/>
        </authorList>
    </citation>
    <scope>NUCLEOTIDE SEQUENCE [LARGE SCALE GENOMIC DNA]</scope>
    <source>
        <strain evidence="1 2">DSM 18246</strain>
    </source>
</reference>
<dbReference type="EMBL" id="QWEH01000011">
    <property type="protein sequence ID" value="RHW30847.1"/>
    <property type="molecule type" value="Genomic_DNA"/>
</dbReference>
<accession>A0A417YDW4</accession>
<name>A0A417YDW4_9BACI</name>
<protein>
    <submittedName>
        <fullName evidence="1">Uncharacterized protein</fullName>
    </submittedName>
</protein>
<dbReference type="AlphaFoldDB" id="A0A417YDW4"/>
<evidence type="ECO:0000313" key="2">
    <source>
        <dbReference type="Proteomes" id="UP000285456"/>
    </source>
</evidence>
<comment type="caution">
    <text evidence="1">The sequence shown here is derived from an EMBL/GenBank/DDBJ whole genome shotgun (WGS) entry which is preliminary data.</text>
</comment>
<gene>
    <name evidence="1" type="ORF">D1B32_15615</name>
</gene>
<proteinExistence type="predicted"/>
<keyword evidence="2" id="KW-1185">Reference proteome</keyword>